<reference evidence="15" key="1">
    <citation type="submission" date="2021-01" db="UniProtKB">
        <authorList>
            <consortium name="EnsemblMetazoa"/>
        </authorList>
    </citation>
    <scope>IDENTIFICATION</scope>
</reference>
<evidence type="ECO:0000256" key="10">
    <source>
        <dbReference type="ARBA" id="ARBA00025854"/>
    </source>
</evidence>
<name>A0A7M7MIR9_VARDE</name>
<comment type="similarity">
    <text evidence="2">Belongs to the TRAP-alpha family.</text>
</comment>
<dbReference type="GO" id="GO:0005789">
    <property type="term" value="C:endoplasmic reticulum membrane"/>
    <property type="evidence" value="ECO:0007669"/>
    <property type="project" value="UniProtKB-SubCell"/>
</dbReference>
<dbReference type="Proteomes" id="UP000594260">
    <property type="component" value="Unplaced"/>
</dbReference>
<evidence type="ECO:0000256" key="9">
    <source>
        <dbReference type="ARBA" id="ARBA00025620"/>
    </source>
</evidence>
<evidence type="ECO:0000256" key="3">
    <source>
        <dbReference type="ARBA" id="ARBA00020280"/>
    </source>
</evidence>
<evidence type="ECO:0000256" key="6">
    <source>
        <dbReference type="ARBA" id="ARBA00022824"/>
    </source>
</evidence>
<dbReference type="EnsemblMetazoa" id="XM_022812446">
    <property type="protein sequence ID" value="XP_022668181"/>
    <property type="gene ID" value="LOC111253272"/>
</dbReference>
<dbReference type="FunCoup" id="A0A7M7MIR9">
    <property type="interactions" value="1630"/>
</dbReference>
<feature type="transmembrane region" description="Helical" evidence="13">
    <location>
        <begin position="173"/>
        <end position="191"/>
    </location>
</feature>
<evidence type="ECO:0000256" key="11">
    <source>
        <dbReference type="ARBA" id="ARBA00031071"/>
    </source>
</evidence>
<keyword evidence="5 14" id="KW-0732">Signal</keyword>
<evidence type="ECO:0000256" key="13">
    <source>
        <dbReference type="SAM" id="Phobius"/>
    </source>
</evidence>
<keyword evidence="4 13" id="KW-0812">Transmembrane</keyword>
<evidence type="ECO:0000256" key="4">
    <source>
        <dbReference type="ARBA" id="ARBA00022692"/>
    </source>
</evidence>
<dbReference type="InterPro" id="IPR005595">
    <property type="entry name" value="TRAP_alpha"/>
</dbReference>
<dbReference type="PANTHER" id="PTHR12924">
    <property type="entry name" value="TRANSLOCON-ASSOCIATED PROTEIN, ALPHA SUBUNIT"/>
    <property type="match status" value="1"/>
</dbReference>
<evidence type="ECO:0000256" key="5">
    <source>
        <dbReference type="ARBA" id="ARBA00022729"/>
    </source>
</evidence>
<organism evidence="15 16">
    <name type="scientific">Varroa destructor</name>
    <name type="common">Honeybee mite</name>
    <dbReference type="NCBI Taxonomy" id="109461"/>
    <lineage>
        <taxon>Eukaryota</taxon>
        <taxon>Metazoa</taxon>
        <taxon>Ecdysozoa</taxon>
        <taxon>Arthropoda</taxon>
        <taxon>Chelicerata</taxon>
        <taxon>Arachnida</taxon>
        <taxon>Acari</taxon>
        <taxon>Parasitiformes</taxon>
        <taxon>Mesostigmata</taxon>
        <taxon>Gamasina</taxon>
        <taxon>Dermanyssoidea</taxon>
        <taxon>Varroidae</taxon>
        <taxon>Varroa</taxon>
    </lineage>
</organism>
<evidence type="ECO:0000256" key="12">
    <source>
        <dbReference type="SAM" id="MobiDB-lite"/>
    </source>
</evidence>
<comment type="subcellular location">
    <subcellularLocation>
        <location evidence="1">Endoplasmic reticulum membrane</location>
        <topology evidence="1">Single-pass type I membrane protein</topology>
    </subcellularLocation>
</comment>
<feature type="region of interest" description="Disordered" evidence="12">
    <location>
        <begin position="221"/>
        <end position="241"/>
    </location>
</feature>
<dbReference type="OrthoDB" id="1926781at2759"/>
<dbReference type="KEGG" id="vde:111253272"/>
<feature type="signal peptide" evidence="14">
    <location>
        <begin position="1"/>
        <end position="18"/>
    </location>
</feature>
<evidence type="ECO:0000313" key="16">
    <source>
        <dbReference type="Proteomes" id="UP000594260"/>
    </source>
</evidence>
<keyword evidence="16" id="KW-1185">Reference proteome</keyword>
<dbReference type="AlphaFoldDB" id="A0A7M7MIR9"/>
<dbReference type="GeneID" id="111253272"/>
<evidence type="ECO:0000256" key="14">
    <source>
        <dbReference type="SAM" id="SignalP"/>
    </source>
</evidence>
<keyword evidence="8 13" id="KW-0472">Membrane</keyword>
<dbReference type="InParanoid" id="A0A7M7MIR9"/>
<dbReference type="RefSeq" id="XP_022668181.1">
    <property type="nucleotide sequence ID" value="XM_022812446.1"/>
</dbReference>
<sequence>MKFLHLLLAALAVAAVRATDDESAEQVETIEDVLPADPLLEKHPGADTHVLFTKPGGVRLISGQDAQILVGFINRASDDLFLDTLHASFRLAGDYNSVIQNLSVIDYSRKLSEGQEASLFYQFHVDNVLSGMPVGLEVSLTYHDIGGRHYRQAVFNSTLTVEEPEVTFDAETFFLYVFLASCVVLGLFLLAQCMSSSKKGAGRTETGTKDGDVDYAWLPQSVLKQGGSKPNSPKQRKPKNA</sequence>
<dbReference type="Pfam" id="PF03896">
    <property type="entry name" value="TRAP_alpha"/>
    <property type="match status" value="1"/>
</dbReference>
<protein>
    <recommendedName>
        <fullName evidence="3">Translocon-associated protein subunit alpha</fullName>
    </recommendedName>
    <alternativeName>
        <fullName evidence="11">Signal sequence receptor subunit alpha</fullName>
    </alternativeName>
</protein>
<proteinExistence type="inferred from homology"/>
<dbReference type="PANTHER" id="PTHR12924:SF0">
    <property type="entry name" value="TRANSLOCON-ASSOCIATED PROTEIN SUBUNIT ALPHA"/>
    <property type="match status" value="1"/>
</dbReference>
<comment type="function">
    <text evidence="9">TRAP proteins are part of a complex whose function is to bind calcium to the ER membrane and thereby regulate the retention of ER resident proteins. May be involved in the recycling of the translocation apparatus after completion of the translocation process or may function as a membrane-bound chaperone facilitating folding of translocated proteins.</text>
</comment>
<evidence type="ECO:0000256" key="1">
    <source>
        <dbReference type="ARBA" id="ARBA00004115"/>
    </source>
</evidence>
<keyword evidence="6" id="KW-0256">Endoplasmic reticulum</keyword>
<evidence type="ECO:0000256" key="2">
    <source>
        <dbReference type="ARBA" id="ARBA00006776"/>
    </source>
</evidence>
<accession>A0A7M7MIR9</accession>
<feature type="chain" id="PRO_5029669002" description="Translocon-associated protein subunit alpha" evidence="14">
    <location>
        <begin position="19"/>
        <end position="241"/>
    </location>
</feature>
<dbReference type="OMA" id="HFVQPAD"/>
<evidence type="ECO:0000313" key="15">
    <source>
        <dbReference type="EnsemblMetazoa" id="XP_022668181"/>
    </source>
</evidence>
<evidence type="ECO:0000256" key="8">
    <source>
        <dbReference type="ARBA" id="ARBA00023136"/>
    </source>
</evidence>
<keyword evidence="7 13" id="KW-1133">Transmembrane helix</keyword>
<comment type="subunit">
    <text evidence="10">Heterotetramer of TRAP-alpha, TRAP-beta, TRAP-delta and TRAP-gamma. Interacts with palmitoylated calnexin (CALX), the interaction is required for efficient folding of glycosylated proteins.</text>
</comment>
<evidence type="ECO:0000256" key="7">
    <source>
        <dbReference type="ARBA" id="ARBA00022989"/>
    </source>
</evidence>